<dbReference type="AlphaFoldDB" id="A0A921TDM2"/>
<evidence type="ECO:0000256" key="1">
    <source>
        <dbReference type="SAM" id="MobiDB-lite"/>
    </source>
</evidence>
<accession>A0A921TDM2</accession>
<dbReference type="Proteomes" id="UP000698242">
    <property type="component" value="Unassembled WGS sequence"/>
</dbReference>
<reference evidence="2" key="1">
    <citation type="submission" date="2013-03" db="EMBL/GenBank/DDBJ databases">
        <title>Genome Sequence of the Profundibacterium mesophilum strain KAUST100406-0324T from Red Sea, a novel genus in the family Rhodobacteraceae.</title>
        <authorList>
            <person name="Essack M."/>
            <person name="Alam I."/>
            <person name="Lafi F."/>
            <person name="Alawi W."/>
            <person name="Kamanu F."/>
            <person name="Al-Suwailem A."/>
            <person name="Lee O.O."/>
            <person name="Xu Y."/>
            <person name="Bajic V."/>
            <person name="Qian P.-Y."/>
            <person name="Archer J."/>
        </authorList>
    </citation>
    <scope>NUCLEOTIDE SEQUENCE</scope>
    <source>
        <strain evidence="2">KAUST100406-0324</strain>
    </source>
</reference>
<protein>
    <submittedName>
        <fullName evidence="2">Uncharacterized protein</fullName>
    </submittedName>
</protein>
<proteinExistence type="predicted"/>
<comment type="caution">
    <text evidence="2">The sequence shown here is derived from an EMBL/GenBank/DDBJ whole genome shotgun (WGS) entry which is preliminary data.</text>
</comment>
<name>A0A921TDM2_9RHOB</name>
<feature type="region of interest" description="Disordered" evidence="1">
    <location>
        <begin position="152"/>
        <end position="196"/>
    </location>
</feature>
<keyword evidence="3" id="KW-1185">Reference proteome</keyword>
<gene>
    <name evidence="2" type="ORF">PMES_03221</name>
</gene>
<feature type="region of interest" description="Disordered" evidence="1">
    <location>
        <begin position="84"/>
        <end position="114"/>
    </location>
</feature>
<organism evidence="2 3">
    <name type="scientific">Profundibacterium mesophilum KAUST100406-0324</name>
    <dbReference type="NCBI Taxonomy" id="1037889"/>
    <lineage>
        <taxon>Bacteria</taxon>
        <taxon>Pseudomonadati</taxon>
        <taxon>Pseudomonadota</taxon>
        <taxon>Alphaproteobacteria</taxon>
        <taxon>Rhodobacterales</taxon>
        <taxon>Roseobacteraceae</taxon>
        <taxon>Profundibacterium</taxon>
    </lineage>
</organism>
<evidence type="ECO:0000313" key="2">
    <source>
        <dbReference type="EMBL" id="KAF0674474.1"/>
    </source>
</evidence>
<dbReference type="EMBL" id="APKE01000047">
    <property type="protein sequence ID" value="KAF0674474.1"/>
    <property type="molecule type" value="Genomic_DNA"/>
</dbReference>
<evidence type="ECO:0000313" key="3">
    <source>
        <dbReference type="Proteomes" id="UP000698242"/>
    </source>
</evidence>
<sequence length="271" mass="29448">MLLTQAIRKSRFLHGRFAGCDWPSTLLTYQPAQSSRLARAFVHRLSFARGDPWTPAPLPRRQGDAPLSLTLSGPSAGARVIVPHSPLHPPARRGPFATPPAPLRRLRRPDTPTPRILRDARRWGVGGEQSALEDLPSAPTTGESWLIARAPAARNQTQYPAPTRPSPGGEGRLGAGCSVREKAPSPRSAQTSAMRRKRTLHRPMVAPNQLSRPALAAIRERGAECPLRSMSCLLNCQLKFRNLICKFTGLQVIQAGNSGIPIEESLDGILG</sequence>